<evidence type="ECO:0000256" key="3">
    <source>
        <dbReference type="ARBA" id="ARBA00022692"/>
    </source>
</evidence>
<gene>
    <name evidence="12" type="primary">cydD</name>
    <name evidence="12" type="ORF">JK359_15145</name>
</gene>
<dbReference type="InterPro" id="IPR017871">
    <property type="entry name" value="ABC_transporter-like_CS"/>
</dbReference>
<dbReference type="Proteomes" id="UP000661858">
    <property type="component" value="Unassembled WGS sequence"/>
</dbReference>
<feature type="domain" description="ABC transmembrane type-1" evidence="11">
    <location>
        <begin position="684"/>
        <end position="959"/>
    </location>
</feature>
<dbReference type="InterPro" id="IPR003439">
    <property type="entry name" value="ABC_transporter-like_ATP-bd"/>
</dbReference>
<dbReference type="GO" id="GO:0140359">
    <property type="term" value="F:ABC-type transporter activity"/>
    <property type="evidence" value="ECO:0007669"/>
    <property type="project" value="InterPro"/>
</dbReference>
<reference evidence="12" key="1">
    <citation type="submission" date="2021-01" db="EMBL/GenBank/DDBJ databases">
        <title>WGS of actinomycetes isolated from Thailand.</title>
        <authorList>
            <person name="Thawai C."/>
        </authorList>
    </citation>
    <scope>NUCLEOTIDE SEQUENCE</scope>
    <source>
        <strain evidence="12">RCU-197</strain>
    </source>
</reference>
<evidence type="ECO:0000256" key="4">
    <source>
        <dbReference type="ARBA" id="ARBA00022741"/>
    </source>
</evidence>
<feature type="compositionally biased region" description="Basic and acidic residues" evidence="8">
    <location>
        <begin position="562"/>
        <end position="580"/>
    </location>
</feature>
<dbReference type="InterPro" id="IPR036640">
    <property type="entry name" value="ABC1_TM_sf"/>
</dbReference>
<dbReference type="SUPFAM" id="SSF90123">
    <property type="entry name" value="ABC transporter transmembrane region"/>
    <property type="match status" value="2"/>
</dbReference>
<dbReference type="FunFam" id="3.40.50.300:FF:000604">
    <property type="entry name" value="ABC transporter B family member 28"/>
    <property type="match status" value="2"/>
</dbReference>
<dbReference type="GO" id="GO:0016887">
    <property type="term" value="F:ATP hydrolysis activity"/>
    <property type="evidence" value="ECO:0007669"/>
    <property type="project" value="InterPro"/>
</dbReference>
<dbReference type="PANTHER" id="PTHR24221:SF590">
    <property type="entry name" value="COMPONENT LINKED WITH THE ASSEMBLY OF CYTOCHROME' TRANSPORT TRANSMEMBRANE ATP-BINDING PROTEIN ABC TRANSPORTER CYDD-RELATED"/>
    <property type="match status" value="1"/>
</dbReference>
<evidence type="ECO:0000256" key="7">
    <source>
        <dbReference type="ARBA" id="ARBA00023136"/>
    </source>
</evidence>
<comment type="caution">
    <text evidence="12">The sequence shown here is derived from an EMBL/GenBank/DDBJ whole genome shotgun (WGS) entry which is preliminary data.</text>
</comment>
<proteinExistence type="predicted"/>
<dbReference type="Gene3D" id="1.20.1560.10">
    <property type="entry name" value="ABC transporter type 1, transmembrane domain"/>
    <property type="match status" value="2"/>
</dbReference>
<feature type="transmembrane region" description="Helical" evidence="9">
    <location>
        <begin position="930"/>
        <end position="954"/>
    </location>
</feature>
<comment type="subcellular location">
    <subcellularLocation>
        <location evidence="1">Cell membrane</location>
        <topology evidence="1">Multi-pass membrane protein</topology>
    </subcellularLocation>
</comment>
<dbReference type="AlphaFoldDB" id="A0A937EJU0"/>
<feature type="transmembrane region" description="Helical" evidence="9">
    <location>
        <begin position="709"/>
        <end position="729"/>
    </location>
</feature>
<evidence type="ECO:0000256" key="5">
    <source>
        <dbReference type="ARBA" id="ARBA00022840"/>
    </source>
</evidence>
<feature type="transmembrane region" description="Helical" evidence="9">
    <location>
        <begin position="671"/>
        <end position="694"/>
    </location>
</feature>
<feature type="domain" description="ABC transporter" evidence="10">
    <location>
        <begin position="332"/>
        <end position="567"/>
    </location>
</feature>
<dbReference type="GO" id="GO:0042883">
    <property type="term" value="P:cysteine transport"/>
    <property type="evidence" value="ECO:0007669"/>
    <property type="project" value="InterPro"/>
</dbReference>
<dbReference type="Gene3D" id="3.40.50.300">
    <property type="entry name" value="P-loop containing nucleotide triphosphate hydrolases"/>
    <property type="match status" value="2"/>
</dbReference>
<feature type="transmembrane region" description="Helical" evidence="9">
    <location>
        <begin position="161"/>
        <end position="181"/>
    </location>
</feature>
<feature type="transmembrane region" description="Helical" evidence="9">
    <location>
        <begin position="135"/>
        <end position="155"/>
    </location>
</feature>
<feature type="transmembrane region" description="Helical" evidence="9">
    <location>
        <begin position="790"/>
        <end position="812"/>
    </location>
</feature>
<organism evidence="12 13">
    <name type="scientific">Streptomyces actinomycinicus</name>
    <dbReference type="NCBI Taxonomy" id="1695166"/>
    <lineage>
        <taxon>Bacteria</taxon>
        <taxon>Bacillati</taxon>
        <taxon>Actinomycetota</taxon>
        <taxon>Actinomycetes</taxon>
        <taxon>Kitasatosporales</taxon>
        <taxon>Streptomycetaceae</taxon>
        <taxon>Streptomyces</taxon>
    </lineage>
</organism>
<sequence>MKPIDPRLLRYARATRFFLVAVVGLGAVGAGLVIAQAMLVAEIVVGVFQHGRSAGELATPLELLAAVAVGRGAVAWLTELAAHRASAAVKSELRGRLLDRAAALGPGWLSGQRTGSLVTLATRGVDALDDYFSRYLPQLGLAVVVPVAVLARIVTEDWVSAAIIAGTLPLIPLFMALIGWVTESRMERQWQLLSRLSGHFLDVVAGLPTLKVFGRAKAQAASIRRITGEYRQATLRTLRIAFLSSFALELLATLSVALVAVTIGMRLVHGDMDLYVGLVILVLAPEAYLPLRQVGTQYHAAAEGLAAAEEIFAVLEAPVPASGSGTVPVGALAFERVGVRYPGRSEDAVTDVSFTVEPGETVALVGPSGVGKSTLLSVLLGFVRPTEGRVRIGGADLAGLDMEEWRSRIAWVPQRPHLYAGSIAENVRLARPEADDAAVRRALRDAGAWEFVESLPEGVDTVLGEDGAGLSAGQRQRLALARAFLADRPVLVLDEPTAALDGGTEGDVVAAVRRLAVGRTVVVVVHRPALLGVADRVVRLGGAGCDDAGRDGAVLEDAELVRHPGDGHPTRGLRPLDPRPRPPATRLGRLEGGPEGDRFGGLVGGPVGDRLRLGGLDGGSEGDRLRLRGLEGESEGDRFGGLVGGPVGGRGFGGSGRGGVLRRIRMGGTAWWGRLGAGWGLGSLAVGSAVGLMATSGWLISRASQQPPVLYLMVAVTATRTFGIGRAVFRYAERLVSHDAVLRMLADTRVAVFRRLERLAPAGLRSARRGDLLTRLVADVDAFQDYWLRWLLPAGVALAVSAASVGFTAWLLPEAGAVLAAGLLAAGVGVPLLTAVAARRTERRLAPARGVLATRVTDLLTGTAELTVAGALPARREAARRADATLTRIAARAATVTGLGDGLTALVSGLTVTATALLGARAVAAGRLDGVAMAVIVLTPLAAFEAVLGLPLAVRYRQRVRRSAERVYEVLDSPDPVREPERPRQAPASPFPLAVKGLAARYGGQRREALAGLDLTLEQGRRVAVVGASGSGKTTLAQVLLRFLDPEAGSYTLAGVDAYELAGDDVRRLVGLCAQDAHLFDSSVRENLLLARKDATEAELRGALARARLLGWVDSLPDGLDTLVGEHGARLSGGQRQRLALARALLADFPVLVLDEPAEHLDLPTADALTADLLAATEGRTTLLITHRLAGLDAVDEVLVLEAGRVVQRGPYEQLVAADGPLREMARREAQAESLAGT</sequence>
<dbReference type="NCBIfam" id="TIGR02857">
    <property type="entry name" value="CydD"/>
    <property type="match status" value="1"/>
</dbReference>
<dbReference type="GO" id="GO:0005886">
    <property type="term" value="C:plasma membrane"/>
    <property type="evidence" value="ECO:0007669"/>
    <property type="project" value="UniProtKB-SubCell"/>
</dbReference>
<feature type="transmembrane region" description="Helical" evidence="9">
    <location>
        <begin position="818"/>
        <end position="838"/>
    </location>
</feature>
<keyword evidence="5" id="KW-0067">ATP-binding</keyword>
<dbReference type="InterPro" id="IPR014216">
    <property type="entry name" value="ABC_transptr_CydD"/>
</dbReference>
<dbReference type="PANTHER" id="PTHR24221">
    <property type="entry name" value="ATP-BINDING CASSETTE SUB-FAMILY B"/>
    <property type="match status" value="1"/>
</dbReference>
<dbReference type="InterPro" id="IPR027417">
    <property type="entry name" value="P-loop_NTPase"/>
</dbReference>
<dbReference type="RefSeq" id="WP_201835826.1">
    <property type="nucleotide sequence ID" value="NZ_JAERRK010000006.1"/>
</dbReference>
<dbReference type="PROSITE" id="PS50929">
    <property type="entry name" value="ABC_TM1F"/>
    <property type="match status" value="2"/>
</dbReference>
<evidence type="ECO:0000313" key="13">
    <source>
        <dbReference type="Proteomes" id="UP000661858"/>
    </source>
</evidence>
<dbReference type="PROSITE" id="PS00211">
    <property type="entry name" value="ABC_TRANSPORTER_1"/>
    <property type="match status" value="2"/>
</dbReference>
<evidence type="ECO:0000256" key="2">
    <source>
        <dbReference type="ARBA" id="ARBA00022448"/>
    </source>
</evidence>
<dbReference type="InterPro" id="IPR014223">
    <property type="entry name" value="ABC_CydC/D"/>
</dbReference>
<evidence type="ECO:0000256" key="1">
    <source>
        <dbReference type="ARBA" id="ARBA00004651"/>
    </source>
</evidence>
<accession>A0A937EJU0</accession>
<dbReference type="SUPFAM" id="SSF52540">
    <property type="entry name" value="P-loop containing nucleoside triphosphate hydrolases"/>
    <property type="match status" value="2"/>
</dbReference>
<feature type="transmembrane region" description="Helical" evidence="9">
    <location>
        <begin position="240"/>
        <end position="268"/>
    </location>
</feature>
<evidence type="ECO:0000256" key="8">
    <source>
        <dbReference type="SAM" id="MobiDB-lite"/>
    </source>
</evidence>
<dbReference type="Pfam" id="PF00664">
    <property type="entry name" value="ABC_membrane"/>
    <property type="match status" value="1"/>
</dbReference>
<evidence type="ECO:0000259" key="11">
    <source>
        <dbReference type="PROSITE" id="PS50929"/>
    </source>
</evidence>
<dbReference type="EMBL" id="JAERRK010000006">
    <property type="protein sequence ID" value="MBL1083309.1"/>
    <property type="molecule type" value="Genomic_DNA"/>
</dbReference>
<feature type="domain" description="ABC transporter" evidence="10">
    <location>
        <begin position="993"/>
        <end position="1228"/>
    </location>
</feature>
<keyword evidence="7 9" id="KW-0472">Membrane</keyword>
<dbReference type="InterPro" id="IPR039421">
    <property type="entry name" value="Type_1_exporter"/>
</dbReference>
<dbReference type="InterPro" id="IPR003593">
    <property type="entry name" value="AAA+_ATPase"/>
</dbReference>
<dbReference type="GO" id="GO:0034775">
    <property type="term" value="P:glutathione transmembrane transport"/>
    <property type="evidence" value="ECO:0007669"/>
    <property type="project" value="InterPro"/>
</dbReference>
<dbReference type="GO" id="GO:0045454">
    <property type="term" value="P:cell redox homeostasis"/>
    <property type="evidence" value="ECO:0007669"/>
    <property type="project" value="InterPro"/>
</dbReference>
<dbReference type="CDD" id="cd18584">
    <property type="entry name" value="ABC_6TM_AarD_CydD"/>
    <property type="match status" value="1"/>
</dbReference>
<feature type="transmembrane region" description="Helical" evidence="9">
    <location>
        <begin position="902"/>
        <end position="924"/>
    </location>
</feature>
<feature type="transmembrane region" description="Helical" evidence="9">
    <location>
        <begin position="17"/>
        <end position="41"/>
    </location>
</feature>
<evidence type="ECO:0000313" key="12">
    <source>
        <dbReference type="EMBL" id="MBL1083309.1"/>
    </source>
</evidence>
<dbReference type="NCBIfam" id="TIGR02868">
    <property type="entry name" value="CydC"/>
    <property type="match status" value="1"/>
</dbReference>
<dbReference type="GO" id="GO:0005737">
    <property type="term" value="C:cytoplasm"/>
    <property type="evidence" value="ECO:0007669"/>
    <property type="project" value="UniProtKB-ARBA"/>
</dbReference>
<keyword evidence="2" id="KW-0813">Transport</keyword>
<name>A0A937EJU0_9ACTN</name>
<evidence type="ECO:0000259" key="10">
    <source>
        <dbReference type="PROSITE" id="PS50893"/>
    </source>
</evidence>
<dbReference type="Pfam" id="PF00005">
    <property type="entry name" value="ABC_tran"/>
    <property type="match status" value="2"/>
</dbReference>
<protein>
    <submittedName>
        <fullName evidence="12">Thiol reductant ABC exporter subunit CydD</fullName>
    </submittedName>
</protein>
<keyword evidence="6 9" id="KW-1133">Transmembrane helix</keyword>
<keyword evidence="3 9" id="KW-0812">Transmembrane</keyword>
<dbReference type="SMART" id="SM00382">
    <property type="entry name" value="AAA"/>
    <property type="match status" value="2"/>
</dbReference>
<feature type="domain" description="ABC transmembrane type-1" evidence="11">
    <location>
        <begin position="20"/>
        <end position="303"/>
    </location>
</feature>
<evidence type="ECO:0000256" key="9">
    <source>
        <dbReference type="SAM" id="Phobius"/>
    </source>
</evidence>
<dbReference type="InterPro" id="IPR011527">
    <property type="entry name" value="ABC1_TM_dom"/>
</dbReference>
<feature type="region of interest" description="Disordered" evidence="8">
    <location>
        <begin position="562"/>
        <end position="601"/>
    </location>
</feature>
<dbReference type="PROSITE" id="PS50893">
    <property type="entry name" value="ABC_TRANSPORTER_2"/>
    <property type="match status" value="2"/>
</dbReference>
<evidence type="ECO:0000256" key="6">
    <source>
        <dbReference type="ARBA" id="ARBA00022989"/>
    </source>
</evidence>
<keyword evidence="4" id="KW-0547">Nucleotide-binding</keyword>
<feature type="transmembrane region" description="Helical" evidence="9">
    <location>
        <begin position="274"/>
        <end position="291"/>
    </location>
</feature>
<dbReference type="GO" id="GO:0005524">
    <property type="term" value="F:ATP binding"/>
    <property type="evidence" value="ECO:0007669"/>
    <property type="project" value="UniProtKB-KW"/>
</dbReference>
<feature type="transmembrane region" description="Helical" evidence="9">
    <location>
        <begin position="61"/>
        <end position="82"/>
    </location>
</feature>
<keyword evidence="13" id="KW-1185">Reference proteome</keyword>